<dbReference type="InterPro" id="IPR014105">
    <property type="entry name" value="Carotenoid/retinoid_OxRdtase"/>
</dbReference>
<evidence type="ECO:0000256" key="4">
    <source>
        <dbReference type="ARBA" id="ARBA00038322"/>
    </source>
</evidence>
<proteinExistence type="inferred from homology"/>
<comment type="caution">
    <text evidence="7">The sequence shown here is derived from an EMBL/GenBank/DDBJ whole genome shotgun (WGS) entry which is preliminary data.</text>
</comment>
<comment type="pathway">
    <text evidence="1 5">Carotenoid biosynthesis.</text>
</comment>
<evidence type="ECO:0000313" key="7">
    <source>
        <dbReference type="EMBL" id="KAB3527283.1"/>
    </source>
</evidence>
<dbReference type="InterPro" id="IPR008150">
    <property type="entry name" value="Phytoene_DH_bac_CS"/>
</dbReference>
<dbReference type="Pfam" id="PF01593">
    <property type="entry name" value="Amino_oxidase"/>
    <property type="match status" value="1"/>
</dbReference>
<evidence type="ECO:0000256" key="2">
    <source>
        <dbReference type="ARBA" id="ARBA00022746"/>
    </source>
</evidence>
<dbReference type="PRINTS" id="PR00419">
    <property type="entry name" value="ADXRDTASE"/>
</dbReference>
<reference evidence="7 8" key="1">
    <citation type="submission" date="2019-10" db="EMBL/GenBank/DDBJ databases">
        <title>Alkaliphilus serpentinus sp. nov. and Alkaliphilus pronyensis sp. nov., two novel anaerobic alkaliphilic species isolated from the serpentinized-hosted hydrothermal field of the Prony Bay (New Caledonia).</title>
        <authorList>
            <person name="Postec A."/>
        </authorList>
    </citation>
    <scope>NUCLEOTIDE SEQUENCE [LARGE SCALE GENOMIC DNA]</scope>
    <source>
        <strain evidence="7 8">LacT</strain>
    </source>
</reference>
<dbReference type="EMBL" id="WBZB01000044">
    <property type="protein sequence ID" value="KAB3527283.1"/>
    <property type="molecule type" value="Genomic_DNA"/>
</dbReference>
<gene>
    <name evidence="7" type="primary">crtI</name>
    <name evidence="7" type="ORF">F8153_12530</name>
</gene>
<accession>A0A833HMZ7</accession>
<sequence>MKKKVTIIGAGPGGLTTAMLLASEGYQVNIFEKQPFIGGRTSTFTVDGYKFDLGPTFLMMKNVLEDVFSRSGRNIHDYLTIEAINPLYRIVYGNGKEFYPSSDSVEMEKELERLFPGNVDGYRRFMNKEQKKFDLLFDCLKQTYLSPRDFLKKEFLRALPHLGAHKSLFDVLGQYYKEDDLKMAFTFQAKYLGMSPWDCPGGYSIISYIEHAGGIHHVMGGFGEISEAMAKVIREEGGSIHLNTPVKELIIENNRIVGVYLENGSKHYSDYTVINADFAHAMNTLVKDQYKKKYTRKKIEKSKFSCSTFMLYLGVDKVYDVPHHNIIFSDDYKNNVEEISHKKILSQDPSIYIQNAVITDKSLAPENKSTIYVLVPVPNNTSLIDWEKEKEGFREKVLDILEEKAGLTDIRKHIEVQRMITPLDWEKEMSVYKGAVFNLGHNITQMLYFRPHNRFQEFDNCYLVGGGTHPGSGLPTIFESGRITSDLILNADDKPVPTGDEKGKLALT</sequence>
<organism evidence="7 8">
    <name type="scientific">Alkaliphilus serpentinus</name>
    <dbReference type="NCBI Taxonomy" id="1482731"/>
    <lineage>
        <taxon>Bacteria</taxon>
        <taxon>Bacillati</taxon>
        <taxon>Bacillota</taxon>
        <taxon>Clostridia</taxon>
        <taxon>Peptostreptococcales</taxon>
        <taxon>Natronincolaceae</taxon>
        <taxon>Alkaliphilus</taxon>
    </lineage>
</organism>
<dbReference type="PROSITE" id="PS00982">
    <property type="entry name" value="PHYTOENE_DH"/>
    <property type="match status" value="1"/>
</dbReference>
<dbReference type="AlphaFoldDB" id="A0A833HMZ7"/>
<evidence type="ECO:0000256" key="5">
    <source>
        <dbReference type="RuleBase" id="RU362075"/>
    </source>
</evidence>
<dbReference type="NCBIfam" id="TIGR02734">
    <property type="entry name" value="crtI_fam"/>
    <property type="match status" value="1"/>
</dbReference>
<evidence type="ECO:0000256" key="1">
    <source>
        <dbReference type="ARBA" id="ARBA00004829"/>
    </source>
</evidence>
<dbReference type="Proteomes" id="UP000465601">
    <property type="component" value="Unassembled WGS sequence"/>
</dbReference>
<dbReference type="InterPro" id="IPR036188">
    <property type="entry name" value="FAD/NAD-bd_sf"/>
</dbReference>
<dbReference type="Gene3D" id="3.50.50.60">
    <property type="entry name" value="FAD/NAD(P)-binding domain"/>
    <property type="match status" value="2"/>
</dbReference>
<feature type="domain" description="Amine oxidase" evidence="6">
    <location>
        <begin position="13"/>
        <end position="489"/>
    </location>
</feature>
<evidence type="ECO:0000313" key="8">
    <source>
        <dbReference type="Proteomes" id="UP000465601"/>
    </source>
</evidence>
<dbReference type="RefSeq" id="WP_151866693.1">
    <property type="nucleotide sequence ID" value="NZ_WBZB01000044.1"/>
</dbReference>
<comment type="similarity">
    <text evidence="4">Belongs to the carotenoid/retinoid oxidoreductase family. CrtN subfamily.</text>
</comment>
<evidence type="ECO:0000259" key="6">
    <source>
        <dbReference type="Pfam" id="PF01593"/>
    </source>
</evidence>
<keyword evidence="8" id="KW-1185">Reference proteome</keyword>
<dbReference type="GO" id="GO:0016117">
    <property type="term" value="P:carotenoid biosynthetic process"/>
    <property type="evidence" value="ECO:0007669"/>
    <property type="project" value="UniProtKB-KW"/>
</dbReference>
<evidence type="ECO:0000256" key="3">
    <source>
        <dbReference type="ARBA" id="ARBA00023002"/>
    </source>
</evidence>
<keyword evidence="3 5" id="KW-0560">Oxidoreductase</keyword>
<dbReference type="SUPFAM" id="SSF51905">
    <property type="entry name" value="FAD/NAD(P)-binding domain"/>
    <property type="match status" value="1"/>
</dbReference>
<name>A0A833HMZ7_9FIRM</name>
<dbReference type="OrthoDB" id="9814556at2"/>
<dbReference type="PANTHER" id="PTHR43734">
    <property type="entry name" value="PHYTOENE DESATURASE"/>
    <property type="match status" value="1"/>
</dbReference>
<dbReference type="PANTHER" id="PTHR43734:SF1">
    <property type="entry name" value="PHYTOENE DESATURASE"/>
    <property type="match status" value="1"/>
</dbReference>
<dbReference type="GO" id="GO:0016627">
    <property type="term" value="F:oxidoreductase activity, acting on the CH-CH group of donors"/>
    <property type="evidence" value="ECO:0007669"/>
    <property type="project" value="UniProtKB-ARBA"/>
</dbReference>
<dbReference type="InterPro" id="IPR002937">
    <property type="entry name" value="Amino_oxidase"/>
</dbReference>
<keyword evidence="2 5" id="KW-0125">Carotenoid biosynthesis</keyword>
<protein>
    <submittedName>
        <fullName evidence="7">Phytoene desaturase</fullName>
    </submittedName>
</protein>